<name>A0ABT0GZR6_9HYPH</name>
<dbReference type="RefSeq" id="WP_248157770.1">
    <property type="nucleotide sequence ID" value="NZ_JALNMJ010000019.1"/>
</dbReference>
<evidence type="ECO:0000313" key="1">
    <source>
        <dbReference type="EMBL" id="MCK7614927.1"/>
    </source>
</evidence>
<gene>
    <name evidence="1" type="ORF">M0H32_22370</name>
</gene>
<accession>A0ABT0GZR6</accession>
<comment type="caution">
    <text evidence="1">The sequence shown here is derived from an EMBL/GenBank/DDBJ whole genome shotgun (WGS) entry which is preliminary data.</text>
</comment>
<keyword evidence="2" id="KW-1185">Reference proteome</keyword>
<dbReference type="EMBL" id="JALNMJ010000019">
    <property type="protein sequence ID" value="MCK7614927.1"/>
    <property type="molecule type" value="Genomic_DNA"/>
</dbReference>
<dbReference type="Proteomes" id="UP001431221">
    <property type="component" value="Unassembled WGS sequence"/>
</dbReference>
<organism evidence="1 2">
    <name type="scientific">Roseibium sediminicola</name>
    <dbReference type="NCBI Taxonomy" id="2933272"/>
    <lineage>
        <taxon>Bacteria</taxon>
        <taxon>Pseudomonadati</taxon>
        <taxon>Pseudomonadota</taxon>
        <taxon>Alphaproteobacteria</taxon>
        <taxon>Hyphomicrobiales</taxon>
        <taxon>Stappiaceae</taxon>
        <taxon>Roseibium</taxon>
    </lineage>
</organism>
<reference evidence="1" key="1">
    <citation type="submission" date="2022-04" db="EMBL/GenBank/DDBJ databases">
        <title>Roseibium sp. CAU 1639 isolated from mud.</title>
        <authorList>
            <person name="Kim W."/>
        </authorList>
    </citation>
    <scope>NUCLEOTIDE SEQUENCE</scope>
    <source>
        <strain evidence="1">CAU 1639</strain>
    </source>
</reference>
<sequence>MPKSSDNETDAEAASNALGKLLLNADEKLKPLGNEPILIIAYPHKFNDADYDDYWCAVQIGRSYWEASQFYRHAYLDGYGSGREPENDRGAGHITERANYASGTSNQDGKTPEALRNALKAARTVLSDLEKTVWRDLAVKALGVRDSYGLGLYLINGGLWLIQTHYSGADEGTAWYCNSAGELSYFAEAMDATTGIGNPIPIRFGDVGNEAVGKLGGAARDWYFPPTPTVAFPERCKSLQELSDLLLTVAGRLRANNADPVTLSSIKTEATERHPNIEVRWLGNGFHRSQDNRFVQEEDRNPYFSLLKTHQIQVSNERMLEIVQAAGKQLDFLETQGWRRLFGEAFASPLQDHDALHLMIVENEINLLRGNSAFCLQGGLLKPVGLLSDWEIVQY</sequence>
<protein>
    <submittedName>
        <fullName evidence="1">Uncharacterized protein</fullName>
    </submittedName>
</protein>
<proteinExistence type="predicted"/>
<evidence type="ECO:0000313" key="2">
    <source>
        <dbReference type="Proteomes" id="UP001431221"/>
    </source>
</evidence>